<feature type="chain" id="PRO_5004729733" evidence="2">
    <location>
        <begin position="21"/>
        <end position="74"/>
    </location>
</feature>
<dbReference type="AlphaFoldDB" id="V4T911"/>
<evidence type="ECO:0000313" key="4">
    <source>
        <dbReference type="Proteomes" id="UP000017819"/>
    </source>
</evidence>
<sequence length="74" mass="7388">MKYVLTLAAAVATLATAASAETASSRYDVTDAHRLNSVVAMAGAPIRSTTGSGDGIEILGPDGTPVSAPVIDRS</sequence>
<protein>
    <submittedName>
        <fullName evidence="3">Uncharacterized protein</fullName>
    </submittedName>
</protein>
<comment type="caution">
    <text evidence="3">The sequence shown here is derived from an EMBL/GenBank/DDBJ whole genome shotgun (WGS) entry which is preliminary data.</text>
</comment>
<keyword evidence="4" id="KW-1185">Reference proteome</keyword>
<accession>V4T911</accession>
<evidence type="ECO:0000313" key="3">
    <source>
        <dbReference type="EMBL" id="ESR23028.1"/>
    </source>
</evidence>
<keyword evidence="2" id="KW-0732">Signal</keyword>
<reference evidence="3 4" key="1">
    <citation type="journal article" date="2014" name="Genome Announc.">
        <title>Draft Genome Sequence of Lutibaculum baratangense Strain AMV1T, Isolated from a Mud Volcano in Andamans, India.</title>
        <authorList>
            <person name="Singh A."/>
            <person name="Sreenivas A."/>
            <person name="Sathyanarayana Reddy G."/>
            <person name="Pinnaka A.K."/>
            <person name="Shivaji S."/>
        </authorList>
    </citation>
    <scope>NUCLEOTIDE SEQUENCE [LARGE SCALE GENOMIC DNA]</scope>
    <source>
        <strain evidence="3 4">AMV1</strain>
    </source>
</reference>
<gene>
    <name evidence="3" type="ORF">N177_3096</name>
</gene>
<name>V4T911_9HYPH</name>
<dbReference type="RefSeq" id="WP_023433215.1">
    <property type="nucleotide sequence ID" value="NZ_AWXZ01000039.1"/>
</dbReference>
<feature type="signal peptide" evidence="2">
    <location>
        <begin position="1"/>
        <end position="20"/>
    </location>
</feature>
<feature type="region of interest" description="Disordered" evidence="1">
    <location>
        <begin position="52"/>
        <end position="74"/>
    </location>
</feature>
<dbReference type="Proteomes" id="UP000017819">
    <property type="component" value="Unassembled WGS sequence"/>
</dbReference>
<organism evidence="3 4">
    <name type="scientific">Lutibaculum baratangense AMV1</name>
    <dbReference type="NCBI Taxonomy" id="631454"/>
    <lineage>
        <taxon>Bacteria</taxon>
        <taxon>Pseudomonadati</taxon>
        <taxon>Pseudomonadota</taxon>
        <taxon>Alphaproteobacteria</taxon>
        <taxon>Hyphomicrobiales</taxon>
        <taxon>Tepidamorphaceae</taxon>
        <taxon>Lutibaculum</taxon>
    </lineage>
</organism>
<dbReference type="EMBL" id="AWXZ01000039">
    <property type="protein sequence ID" value="ESR23028.1"/>
    <property type="molecule type" value="Genomic_DNA"/>
</dbReference>
<evidence type="ECO:0000256" key="1">
    <source>
        <dbReference type="SAM" id="MobiDB-lite"/>
    </source>
</evidence>
<proteinExistence type="predicted"/>
<evidence type="ECO:0000256" key="2">
    <source>
        <dbReference type="SAM" id="SignalP"/>
    </source>
</evidence>